<dbReference type="PANTHER" id="PTHR36406">
    <property type="entry name" value="MEDIATOR OF RNA POLYMERASE II TRANSCRIPTION SUBUNIT 30"/>
    <property type="match status" value="1"/>
</dbReference>
<gene>
    <name evidence="3" type="ORF">KFK09_005196</name>
</gene>
<dbReference type="GO" id="GO:0016592">
    <property type="term" value="C:mediator complex"/>
    <property type="evidence" value="ECO:0007669"/>
    <property type="project" value="InterPro"/>
</dbReference>
<dbReference type="AlphaFoldDB" id="A0A8T3BXS5"/>
<dbReference type="EMBL" id="JAGYWB010000005">
    <property type="protein sequence ID" value="KAI0522811.1"/>
    <property type="molecule type" value="Genomic_DNA"/>
</dbReference>
<dbReference type="InterPro" id="IPR034568">
    <property type="entry name" value="MED30"/>
</dbReference>
<evidence type="ECO:0000256" key="1">
    <source>
        <dbReference type="SAM" id="Coils"/>
    </source>
</evidence>
<name>A0A8T3BXS5_DENNO</name>
<feature type="compositionally biased region" description="Low complexity" evidence="2">
    <location>
        <begin position="61"/>
        <end position="72"/>
    </location>
</feature>
<accession>A0A8T3BXS5</accession>
<keyword evidence="4" id="KW-1185">Reference proteome</keyword>
<evidence type="ECO:0000256" key="2">
    <source>
        <dbReference type="SAM" id="MobiDB-lite"/>
    </source>
</evidence>
<dbReference type="SMR" id="A0A8T3BXS5"/>
<proteinExistence type="predicted"/>
<organism evidence="3 4">
    <name type="scientific">Dendrobium nobile</name>
    <name type="common">Orchid</name>
    <dbReference type="NCBI Taxonomy" id="94219"/>
    <lineage>
        <taxon>Eukaryota</taxon>
        <taxon>Viridiplantae</taxon>
        <taxon>Streptophyta</taxon>
        <taxon>Embryophyta</taxon>
        <taxon>Tracheophyta</taxon>
        <taxon>Spermatophyta</taxon>
        <taxon>Magnoliopsida</taxon>
        <taxon>Liliopsida</taxon>
        <taxon>Asparagales</taxon>
        <taxon>Orchidaceae</taxon>
        <taxon>Epidendroideae</taxon>
        <taxon>Malaxideae</taxon>
        <taxon>Dendrobiinae</taxon>
        <taxon>Dendrobium</taxon>
    </lineage>
</organism>
<comment type="caution">
    <text evidence="3">The sequence shown here is derived from an EMBL/GenBank/DDBJ whole genome shotgun (WGS) entry which is preliminary data.</text>
</comment>
<evidence type="ECO:0000313" key="3">
    <source>
        <dbReference type="EMBL" id="KAI0522811.1"/>
    </source>
</evidence>
<evidence type="ECO:0008006" key="5">
    <source>
        <dbReference type="Google" id="ProtNLM"/>
    </source>
</evidence>
<reference evidence="3" key="1">
    <citation type="journal article" date="2022" name="Front. Genet.">
        <title>Chromosome-Scale Assembly of the Dendrobium nobile Genome Provides Insights Into the Molecular Mechanism of the Biosynthesis of the Medicinal Active Ingredient of Dendrobium.</title>
        <authorList>
            <person name="Xu Q."/>
            <person name="Niu S.-C."/>
            <person name="Li K.-L."/>
            <person name="Zheng P.-J."/>
            <person name="Zhang X.-J."/>
            <person name="Jia Y."/>
            <person name="Liu Y."/>
            <person name="Niu Y.-X."/>
            <person name="Yu L.-H."/>
            <person name="Chen D.-F."/>
            <person name="Zhang G.-Q."/>
        </authorList>
    </citation>
    <scope>NUCLEOTIDE SEQUENCE</scope>
    <source>
        <tissue evidence="3">Leaf</tissue>
    </source>
</reference>
<dbReference type="Proteomes" id="UP000829196">
    <property type="component" value="Unassembled WGS sequence"/>
</dbReference>
<protein>
    <recommendedName>
        <fullName evidence="5">Mediator of RNA polymerase II transcription subunit 30</fullName>
    </recommendedName>
</protein>
<feature type="region of interest" description="Disordered" evidence="2">
    <location>
        <begin position="57"/>
        <end position="85"/>
    </location>
</feature>
<dbReference type="OrthoDB" id="532289at2759"/>
<evidence type="ECO:0000313" key="4">
    <source>
        <dbReference type="Proteomes" id="UP000829196"/>
    </source>
</evidence>
<dbReference type="PANTHER" id="PTHR36406:SF2">
    <property type="entry name" value="MEDIATOR OF RNA POLYMERASE II TRANSCRIPTION SUBUNIT 30"/>
    <property type="match status" value="1"/>
</dbReference>
<feature type="coiled-coil region" evidence="1">
    <location>
        <begin position="128"/>
        <end position="155"/>
    </location>
</feature>
<sequence length="179" mass="18699">MAGKSTLELGVEGQRHLEETINAAFQILSSMNDELCNPVLWATSSFSHGGSVNVTATQLPASGGEASSEMSSHTPDAGGSGGGLGGFGGAGGGALDEARLRYKTAVASLRAVLAAIPSSSQENGALEAKVDQAEIERLEERCAVLRKELADKNKHLKLLIDQFRNLVADVSMWNSPFSV</sequence>
<keyword evidence="1" id="KW-0175">Coiled coil</keyword>